<name>A0A1T4KRB3_9LACT</name>
<dbReference type="GO" id="GO:0016757">
    <property type="term" value="F:glycosyltransferase activity"/>
    <property type="evidence" value="ECO:0007669"/>
    <property type="project" value="InterPro"/>
</dbReference>
<dbReference type="PANTHER" id="PTHR12526:SF637">
    <property type="entry name" value="GLYCOSYLTRANSFERASE EPSF-RELATED"/>
    <property type="match status" value="1"/>
</dbReference>
<keyword evidence="3" id="KW-1185">Reference proteome</keyword>
<dbReference type="Gene3D" id="3.40.50.2000">
    <property type="entry name" value="Glycogen Phosphorylase B"/>
    <property type="match status" value="2"/>
</dbReference>
<proteinExistence type="predicted"/>
<dbReference type="AlphaFoldDB" id="A0A1T4KRB3"/>
<sequence length="379" mass="43593">MRVLHIMSGFGGGISSFIYNKAIALNDKNIVFDVATYDECSTLFTDAIHSMGGQIYRLENPKKVGWRKFKTTFEKILNEHEYQAIHCHITGYRALAYYLVSRPYVKRFFLHAHMTKALYVTGFKQKLLRKLDQTINKFITDSYVGCGRLANIAIYGPIPVEQMMVIPNSISTERYLLSDDEFEHRRNQLKAQYGLDDQTLVIGQIGRLHKVKNQEHTLRLAEYIRKHQLKAKIFIIGSGADFESLNQLVATKDLKDYVTFLGRIDKTETVMPMLDVLIMPSLYEGLPTVVVEAQTVGIPCLMSDTITDEVDFDKGQVDYLSLNEPIANWYQSLKSLSQVPRLSKNEREQILFERGFTNEQSAKIYLDFLNQKINSYLIK</sequence>
<dbReference type="OrthoDB" id="9804196at2"/>
<keyword evidence="2" id="KW-0808">Transferase</keyword>
<dbReference type="Pfam" id="PF00534">
    <property type="entry name" value="Glycos_transf_1"/>
    <property type="match status" value="1"/>
</dbReference>
<dbReference type="InterPro" id="IPR001296">
    <property type="entry name" value="Glyco_trans_1"/>
</dbReference>
<dbReference type="STRING" id="1121925.SAMN02746011_00824"/>
<dbReference type="Proteomes" id="UP000189941">
    <property type="component" value="Unassembled WGS sequence"/>
</dbReference>
<feature type="domain" description="Glycosyl transferase family 1" evidence="1">
    <location>
        <begin position="187"/>
        <end position="305"/>
    </location>
</feature>
<gene>
    <name evidence="2" type="ORF">SAMN02746011_00824</name>
</gene>
<dbReference type="EMBL" id="FUWO01000005">
    <property type="protein sequence ID" value="SJZ44888.1"/>
    <property type="molecule type" value="Genomic_DNA"/>
</dbReference>
<dbReference type="SUPFAM" id="SSF53756">
    <property type="entry name" value="UDP-Glycosyltransferase/glycogen phosphorylase"/>
    <property type="match status" value="1"/>
</dbReference>
<accession>A0A1T4KRB3</accession>
<organism evidence="2 3">
    <name type="scientific">Globicatella sulfidifaciens DSM 15739</name>
    <dbReference type="NCBI Taxonomy" id="1121925"/>
    <lineage>
        <taxon>Bacteria</taxon>
        <taxon>Bacillati</taxon>
        <taxon>Bacillota</taxon>
        <taxon>Bacilli</taxon>
        <taxon>Lactobacillales</taxon>
        <taxon>Aerococcaceae</taxon>
        <taxon>Globicatella</taxon>
    </lineage>
</organism>
<dbReference type="RefSeq" id="WP_159443857.1">
    <property type="nucleotide sequence ID" value="NZ_FUWO01000005.1"/>
</dbReference>
<protein>
    <submittedName>
        <fullName evidence="2">Glycosyltransferase involved in cell wall bisynthesis</fullName>
    </submittedName>
</protein>
<evidence type="ECO:0000313" key="3">
    <source>
        <dbReference type="Proteomes" id="UP000189941"/>
    </source>
</evidence>
<dbReference type="PANTHER" id="PTHR12526">
    <property type="entry name" value="GLYCOSYLTRANSFERASE"/>
    <property type="match status" value="1"/>
</dbReference>
<reference evidence="3" key="1">
    <citation type="submission" date="2017-02" db="EMBL/GenBank/DDBJ databases">
        <authorList>
            <person name="Varghese N."/>
            <person name="Submissions S."/>
        </authorList>
    </citation>
    <scope>NUCLEOTIDE SEQUENCE [LARGE SCALE GENOMIC DNA]</scope>
    <source>
        <strain evidence="3">DSM 15739</strain>
    </source>
</reference>
<evidence type="ECO:0000313" key="2">
    <source>
        <dbReference type="EMBL" id="SJZ44888.1"/>
    </source>
</evidence>
<evidence type="ECO:0000259" key="1">
    <source>
        <dbReference type="Pfam" id="PF00534"/>
    </source>
</evidence>